<proteinExistence type="predicted"/>
<evidence type="ECO:0000313" key="3">
    <source>
        <dbReference type="Proteomes" id="UP000037982"/>
    </source>
</evidence>
<comment type="caution">
    <text evidence="2">The sequence shown here is derived from an EMBL/GenBank/DDBJ whole genome shotgun (WGS) entry which is preliminary data.</text>
</comment>
<reference evidence="3" key="1">
    <citation type="submission" date="2015-07" db="EMBL/GenBank/DDBJ databases">
        <authorList>
            <person name="Ju K.-S."/>
            <person name="Doroghazi J.R."/>
            <person name="Metcalf W.W."/>
        </authorList>
    </citation>
    <scope>NUCLEOTIDE SEQUENCE [LARGE SCALE GENOMIC DNA]</scope>
    <source>
        <strain evidence="3">NRRL ISP-5002</strain>
    </source>
</reference>
<sequence length="86" mass="9632">MMYWDGGGWAWMAFMPLVWIVLIGLVVWAVIRLVHGSSGTGTGAREGERRESPREILDRRFASGEIDADTYSEAKKRLAQHEPGAQ</sequence>
<feature type="transmembrane region" description="Helical" evidence="1">
    <location>
        <begin position="12"/>
        <end position="31"/>
    </location>
</feature>
<name>A0A0N0XX35_9ACTN</name>
<dbReference type="AlphaFoldDB" id="A0A0N0XX35"/>
<keyword evidence="3" id="KW-1185">Reference proteome</keyword>
<protein>
    <recommendedName>
        <fullName evidence="4">SHOCT domain-containing protein</fullName>
    </recommendedName>
</protein>
<keyword evidence="1" id="KW-0812">Transmembrane</keyword>
<evidence type="ECO:0000256" key="1">
    <source>
        <dbReference type="SAM" id="Phobius"/>
    </source>
</evidence>
<evidence type="ECO:0008006" key="4">
    <source>
        <dbReference type="Google" id="ProtNLM"/>
    </source>
</evidence>
<keyword evidence="1" id="KW-0472">Membrane</keyword>
<dbReference type="Proteomes" id="UP000037982">
    <property type="component" value="Unassembled WGS sequence"/>
</dbReference>
<evidence type="ECO:0000313" key="2">
    <source>
        <dbReference type="EMBL" id="KPC64345.1"/>
    </source>
</evidence>
<dbReference type="PATRIC" id="fig|66876.3.peg.2767"/>
<organism evidence="2 3">
    <name type="scientific">Streptomyces chattanoogensis</name>
    <dbReference type="NCBI Taxonomy" id="66876"/>
    <lineage>
        <taxon>Bacteria</taxon>
        <taxon>Bacillati</taxon>
        <taxon>Actinomycetota</taxon>
        <taxon>Actinomycetes</taxon>
        <taxon>Kitasatosporales</taxon>
        <taxon>Streptomycetaceae</taxon>
        <taxon>Streptomyces</taxon>
    </lineage>
</organism>
<keyword evidence="1" id="KW-1133">Transmembrane helix</keyword>
<gene>
    <name evidence="2" type="ORF">ADL29_12590</name>
</gene>
<accession>A0A0N0XX35</accession>
<dbReference type="EMBL" id="LGKG01000101">
    <property type="protein sequence ID" value="KPC64345.1"/>
    <property type="molecule type" value="Genomic_DNA"/>
</dbReference>